<dbReference type="EMBL" id="CABFNO020001253">
    <property type="protein sequence ID" value="CAG9974946.1"/>
    <property type="molecule type" value="Genomic_DNA"/>
</dbReference>
<evidence type="ECO:0000259" key="1">
    <source>
        <dbReference type="Pfam" id="PF00149"/>
    </source>
</evidence>
<dbReference type="AlphaFoldDB" id="A0A9N9U1J6"/>
<comment type="caution">
    <text evidence="2">The sequence shown here is derived from an EMBL/GenBank/DDBJ whole genome shotgun (WGS) entry which is preliminary data.</text>
</comment>
<dbReference type="Gene3D" id="3.60.21.10">
    <property type="match status" value="1"/>
</dbReference>
<protein>
    <recommendedName>
        <fullName evidence="1">Calcineurin-like phosphoesterase domain-containing protein</fullName>
    </recommendedName>
</protein>
<dbReference type="OrthoDB" id="630188at2759"/>
<organism evidence="2 3">
    <name type="scientific">Clonostachys byssicola</name>
    <dbReference type="NCBI Taxonomy" id="160290"/>
    <lineage>
        <taxon>Eukaryota</taxon>
        <taxon>Fungi</taxon>
        <taxon>Dikarya</taxon>
        <taxon>Ascomycota</taxon>
        <taxon>Pezizomycotina</taxon>
        <taxon>Sordariomycetes</taxon>
        <taxon>Hypocreomycetidae</taxon>
        <taxon>Hypocreales</taxon>
        <taxon>Bionectriaceae</taxon>
        <taxon>Clonostachys</taxon>
    </lineage>
</organism>
<dbReference type="Pfam" id="PF00149">
    <property type="entry name" value="Metallophos"/>
    <property type="match status" value="1"/>
</dbReference>
<feature type="domain" description="Calcineurin-like phosphoesterase" evidence="1">
    <location>
        <begin position="9"/>
        <end position="209"/>
    </location>
</feature>
<dbReference type="PANTHER" id="PTHR12905">
    <property type="entry name" value="METALLOPHOSPHOESTERASE"/>
    <property type="match status" value="1"/>
</dbReference>
<dbReference type="GO" id="GO:0016787">
    <property type="term" value="F:hydrolase activity"/>
    <property type="evidence" value="ECO:0007669"/>
    <property type="project" value="InterPro"/>
</dbReference>
<proteinExistence type="predicted"/>
<sequence length="315" mass="35217">MDNRDIKTRFLIISDTHGEGLPTDFKPDFSADVLIHCGDLTDQSKLHEFESTLKLISNIKASLKLVVPGNHDFTLDRQAYTTLLQDTDLEPRLVEETYGNYGKVGDLFAAYPDIRLLTEGTHEFHLGNGARLLVYSSPYTPSEGNMGFQYSRAVGHTWDIGEADVVITHGPPEGVLDRTLSRERAGCSQLFAAVARQRPKLHCFGHIHEGWGAKLVYWREKASEHPSHFTDIDNEKSTSIESLQSLAVGKFDNENTATAKKKRLEEFLSRGYCDTRDVASIQQGSDTLFVNASIQSATGNEPQLPWLIDIKLPRI</sequence>
<dbReference type="Proteomes" id="UP000754883">
    <property type="component" value="Unassembled WGS sequence"/>
</dbReference>
<dbReference type="SUPFAM" id="SSF56300">
    <property type="entry name" value="Metallo-dependent phosphatases"/>
    <property type="match status" value="1"/>
</dbReference>
<dbReference type="CDD" id="cd07379">
    <property type="entry name" value="MPP_239FB"/>
    <property type="match status" value="1"/>
</dbReference>
<evidence type="ECO:0000313" key="2">
    <source>
        <dbReference type="EMBL" id="CAG9974946.1"/>
    </source>
</evidence>
<evidence type="ECO:0000313" key="3">
    <source>
        <dbReference type="Proteomes" id="UP000754883"/>
    </source>
</evidence>
<dbReference type="InterPro" id="IPR004843">
    <property type="entry name" value="Calcineurin-like_PHP"/>
</dbReference>
<dbReference type="InterPro" id="IPR051693">
    <property type="entry name" value="UPF0046_metallophosphoest"/>
</dbReference>
<reference evidence="2" key="1">
    <citation type="submission" date="2021-10" db="EMBL/GenBank/DDBJ databases">
        <authorList>
            <person name="Piombo E."/>
        </authorList>
    </citation>
    <scope>NUCLEOTIDE SEQUENCE</scope>
</reference>
<gene>
    <name evidence="2" type="ORF">CBYS24578_00016622</name>
</gene>
<dbReference type="PANTHER" id="PTHR12905:SF0">
    <property type="entry name" value="CALCINEURIN-LIKE PHOSPHOESTERASE DOMAIN-CONTAINING PROTEIN"/>
    <property type="match status" value="1"/>
</dbReference>
<dbReference type="InterPro" id="IPR029052">
    <property type="entry name" value="Metallo-depent_PP-like"/>
</dbReference>
<name>A0A9N9U1J6_9HYPO</name>
<accession>A0A9N9U1J6</accession>
<keyword evidence="3" id="KW-1185">Reference proteome</keyword>